<dbReference type="InterPro" id="IPR017452">
    <property type="entry name" value="GPCR_Rhodpsn_7TM"/>
</dbReference>
<evidence type="ECO:0000256" key="13">
    <source>
        <dbReference type="ARBA" id="ARBA00023288"/>
    </source>
</evidence>
<accession>A0AAY3ZZI9</accession>
<evidence type="ECO:0000259" key="15">
    <source>
        <dbReference type="PROSITE" id="PS50262"/>
    </source>
</evidence>
<dbReference type="FunFam" id="1.20.1070.10:FF:000062">
    <property type="entry name" value="Neuropeptide Y receptor type 1"/>
    <property type="match status" value="1"/>
</dbReference>
<keyword evidence="8" id="KW-0564">Palmitate</keyword>
<feature type="transmembrane region" description="Helical" evidence="14">
    <location>
        <begin position="288"/>
        <end position="310"/>
    </location>
</feature>
<evidence type="ECO:0000256" key="1">
    <source>
        <dbReference type="ARBA" id="ARBA00004651"/>
    </source>
</evidence>
<evidence type="ECO:0000256" key="3">
    <source>
        <dbReference type="ARBA" id="ARBA00022475"/>
    </source>
</evidence>
<keyword evidence="12" id="KW-0807">Transducer</keyword>
<keyword evidence="6" id="KW-0297">G-protein coupled receptor</keyword>
<evidence type="ECO:0000256" key="2">
    <source>
        <dbReference type="ARBA" id="ARBA00010663"/>
    </source>
</evidence>
<keyword evidence="7 14" id="KW-0472">Membrane</keyword>
<dbReference type="GO" id="GO:0042923">
    <property type="term" value="F:neuropeptide binding"/>
    <property type="evidence" value="ECO:0007669"/>
    <property type="project" value="TreeGrafter"/>
</dbReference>
<evidence type="ECO:0000256" key="9">
    <source>
        <dbReference type="ARBA" id="ARBA00023157"/>
    </source>
</evidence>
<evidence type="ECO:0000256" key="10">
    <source>
        <dbReference type="ARBA" id="ARBA00023170"/>
    </source>
</evidence>
<dbReference type="PANTHER" id="PTHR24235">
    <property type="entry name" value="NEUROPEPTIDE Y RECEPTOR"/>
    <property type="match status" value="1"/>
</dbReference>
<evidence type="ECO:0000256" key="7">
    <source>
        <dbReference type="ARBA" id="ARBA00023136"/>
    </source>
</evidence>
<dbReference type="PRINTS" id="PR01012">
    <property type="entry name" value="NRPEPTIDEYR"/>
</dbReference>
<feature type="transmembrane region" description="Helical" evidence="14">
    <location>
        <begin position="248"/>
        <end position="268"/>
    </location>
</feature>
<evidence type="ECO:0000313" key="17">
    <source>
        <dbReference type="Proteomes" id="UP000694580"/>
    </source>
</evidence>
<keyword evidence="10" id="KW-0675">Receptor</keyword>
<evidence type="ECO:0000256" key="6">
    <source>
        <dbReference type="ARBA" id="ARBA00023040"/>
    </source>
</evidence>
<dbReference type="PROSITE" id="PS50262">
    <property type="entry name" value="G_PROTEIN_RECEP_F1_2"/>
    <property type="match status" value="1"/>
</dbReference>
<name>A0AAY3ZZI9_9TELE</name>
<protein>
    <recommendedName>
        <fullName evidence="15">G-protein coupled receptors family 1 profile domain-containing protein</fullName>
    </recommendedName>
</protein>
<dbReference type="Pfam" id="PF00001">
    <property type="entry name" value="7tm_1"/>
    <property type="match status" value="1"/>
</dbReference>
<sequence>MQSYNCFRSPNFMNSAQGASWNGSPWNHSTPLNETCWMSDSMSTCVVAVYCLLIGLGLLGNGCLVAIIVAQRDRANVTSILIANLSVSDILVCLFCLPFTVVYTLMDQWVFGPMLCHLLPYVQCVSVNVSILSLTLIALERQQLILHPGGWKPTVVQAHVGVLLVWLLACLSSLPFLVFQSLMEDQHTEFQLCVECWPSESARRAYTTTLLLLQYCVPLLLIMVCYARVFLRLRRPQTSQRQRNRRRITVMLVALVMAFALCWLPLNAFNLVADWKPMALSTCHHDLLFSLCHLLAMCSTIVNPVIYGLLNRNFRQEMLGILLHCRWAAARGHCEHVPLATINTELSRTSLHSVSVFPFSTHIAQ</sequence>
<evidence type="ECO:0000256" key="12">
    <source>
        <dbReference type="ARBA" id="ARBA00023224"/>
    </source>
</evidence>
<keyword evidence="9" id="KW-1015">Disulfide bond</keyword>
<evidence type="ECO:0000256" key="14">
    <source>
        <dbReference type="SAM" id="Phobius"/>
    </source>
</evidence>
<keyword evidence="4 14" id="KW-0812">Transmembrane</keyword>
<reference evidence="16 17" key="1">
    <citation type="submission" date="2020-06" db="EMBL/GenBank/DDBJ databases">
        <authorList>
            <consortium name="Wellcome Sanger Institute Data Sharing"/>
        </authorList>
    </citation>
    <scope>NUCLEOTIDE SEQUENCE [LARGE SCALE GENOMIC DNA]</scope>
</reference>
<dbReference type="SUPFAM" id="SSF81321">
    <property type="entry name" value="Family A G protein-coupled receptor-like"/>
    <property type="match status" value="1"/>
</dbReference>
<feature type="transmembrane region" description="Helical" evidence="14">
    <location>
        <begin position="81"/>
        <end position="106"/>
    </location>
</feature>
<keyword evidence="13" id="KW-0449">Lipoprotein</keyword>
<dbReference type="PANTHER" id="PTHR24235:SF25">
    <property type="entry name" value="NEUROPEPTIDE Y RECEPTOR TYPE 4-RELATED"/>
    <property type="match status" value="1"/>
</dbReference>
<evidence type="ECO:0000313" key="16">
    <source>
        <dbReference type="Ensembl" id="ENSDCDP00010000286.1"/>
    </source>
</evidence>
<feature type="domain" description="G-protein coupled receptors family 1 profile" evidence="15">
    <location>
        <begin position="60"/>
        <end position="307"/>
    </location>
</feature>
<dbReference type="InterPro" id="IPR000611">
    <property type="entry name" value="NPY_rcpt"/>
</dbReference>
<feature type="transmembrane region" description="Helical" evidence="14">
    <location>
        <begin position="205"/>
        <end position="227"/>
    </location>
</feature>
<proteinExistence type="inferred from homology"/>
<comment type="subcellular location">
    <subcellularLocation>
        <location evidence="1">Cell membrane</location>
        <topology evidence="1">Multi-pass membrane protein</topology>
    </subcellularLocation>
</comment>
<dbReference type="GeneTree" id="ENSGT00940000164226"/>
<keyword evidence="17" id="KW-1185">Reference proteome</keyword>
<keyword evidence="3" id="KW-1003">Cell membrane</keyword>
<organism evidence="16 17">
    <name type="scientific">Denticeps clupeoides</name>
    <name type="common">denticle herring</name>
    <dbReference type="NCBI Taxonomy" id="299321"/>
    <lineage>
        <taxon>Eukaryota</taxon>
        <taxon>Metazoa</taxon>
        <taxon>Chordata</taxon>
        <taxon>Craniata</taxon>
        <taxon>Vertebrata</taxon>
        <taxon>Euteleostomi</taxon>
        <taxon>Actinopterygii</taxon>
        <taxon>Neopterygii</taxon>
        <taxon>Teleostei</taxon>
        <taxon>Clupei</taxon>
        <taxon>Clupeiformes</taxon>
        <taxon>Denticipitoidei</taxon>
        <taxon>Denticipitidae</taxon>
        <taxon>Denticeps</taxon>
    </lineage>
</organism>
<comment type="similarity">
    <text evidence="2">Belongs to the G-protein coupled receptor 1 family.</text>
</comment>
<dbReference type="Gene3D" id="1.20.1070.10">
    <property type="entry name" value="Rhodopsin 7-helix transmembrane proteins"/>
    <property type="match status" value="1"/>
</dbReference>
<dbReference type="GO" id="GO:0005886">
    <property type="term" value="C:plasma membrane"/>
    <property type="evidence" value="ECO:0007669"/>
    <property type="project" value="UniProtKB-SubCell"/>
</dbReference>
<dbReference type="PRINTS" id="PR00237">
    <property type="entry name" value="GPCRRHODOPSN"/>
</dbReference>
<feature type="transmembrane region" description="Helical" evidence="14">
    <location>
        <begin position="118"/>
        <end position="139"/>
    </location>
</feature>
<dbReference type="GO" id="GO:0004983">
    <property type="term" value="F:neuropeptide Y receptor activity"/>
    <property type="evidence" value="ECO:0007669"/>
    <property type="project" value="InterPro"/>
</dbReference>
<dbReference type="InterPro" id="IPR000276">
    <property type="entry name" value="GPCR_Rhodpsn"/>
</dbReference>
<evidence type="ECO:0000256" key="11">
    <source>
        <dbReference type="ARBA" id="ARBA00023180"/>
    </source>
</evidence>
<dbReference type="Ensembl" id="ENSDCDT00010000292.1">
    <property type="protein sequence ID" value="ENSDCDP00010000286.1"/>
    <property type="gene ID" value="ENSDCDG00010000126.1"/>
</dbReference>
<feature type="transmembrane region" description="Helical" evidence="14">
    <location>
        <begin position="47"/>
        <end position="69"/>
    </location>
</feature>
<feature type="transmembrane region" description="Helical" evidence="14">
    <location>
        <begin position="160"/>
        <end position="179"/>
    </location>
</feature>
<dbReference type="AlphaFoldDB" id="A0AAY3ZZI9"/>
<reference evidence="16" key="2">
    <citation type="submission" date="2025-08" db="UniProtKB">
        <authorList>
            <consortium name="Ensembl"/>
        </authorList>
    </citation>
    <scope>IDENTIFICATION</scope>
</reference>
<keyword evidence="5 14" id="KW-1133">Transmembrane helix</keyword>
<keyword evidence="11" id="KW-0325">Glycoprotein</keyword>
<evidence type="ECO:0000256" key="5">
    <source>
        <dbReference type="ARBA" id="ARBA00022989"/>
    </source>
</evidence>
<reference evidence="16" key="3">
    <citation type="submission" date="2025-09" db="UniProtKB">
        <authorList>
            <consortium name="Ensembl"/>
        </authorList>
    </citation>
    <scope>IDENTIFICATION</scope>
</reference>
<dbReference type="GO" id="GO:0043005">
    <property type="term" value="C:neuron projection"/>
    <property type="evidence" value="ECO:0007669"/>
    <property type="project" value="TreeGrafter"/>
</dbReference>
<evidence type="ECO:0000256" key="8">
    <source>
        <dbReference type="ARBA" id="ARBA00023139"/>
    </source>
</evidence>
<evidence type="ECO:0000256" key="4">
    <source>
        <dbReference type="ARBA" id="ARBA00022692"/>
    </source>
</evidence>
<dbReference type="Proteomes" id="UP000694580">
    <property type="component" value="Chromosome 2"/>
</dbReference>